<name>A0A5C7HXN4_9ROSI</name>
<keyword evidence="1" id="KW-0479">Metal-binding</keyword>
<feature type="compositionally biased region" description="Polar residues" evidence="5">
    <location>
        <begin position="818"/>
        <end position="827"/>
    </location>
</feature>
<evidence type="ECO:0000256" key="3">
    <source>
        <dbReference type="ARBA" id="ARBA00022833"/>
    </source>
</evidence>
<dbReference type="Pfam" id="PF03108">
    <property type="entry name" value="DBD_Tnp_Mut"/>
    <property type="match status" value="1"/>
</dbReference>
<accession>A0A5C7HXN4</accession>
<protein>
    <recommendedName>
        <fullName evidence="6">SWIM-type domain-containing protein</fullName>
    </recommendedName>
</protein>
<dbReference type="EMBL" id="VAHF01000005">
    <property type="protein sequence ID" value="TXG61106.1"/>
    <property type="molecule type" value="Genomic_DNA"/>
</dbReference>
<dbReference type="SMART" id="SM00575">
    <property type="entry name" value="ZnF_PMZ"/>
    <property type="match status" value="1"/>
</dbReference>
<dbReference type="PANTHER" id="PTHR31973:SF187">
    <property type="entry name" value="MUTATOR TRANSPOSASE MUDRA PROTEIN"/>
    <property type="match status" value="1"/>
</dbReference>
<sequence>MLPFQIFVKYVNETADLDIIEPGDCSVISLINDAKKKLKGDPIEPWEKWQLAITLPWNGVRHVLTTDEQLMCCFEEYDRCDKPMIEFELILVPNDMEFPVDLLAWKEGFIGENVPPPEENVQHNGNELLEDAVNEAVEDAATEPVEDTVTEPVEDTSTELDEDAASEPVEDAVSDEFDGSEDDNYEVVDESEDDSDVSLVDEGGLDFANPDRCDPDGDDSIVILSSDEENGLTRVARYCRDNQWAPNPNGTIAFEDGQIIGNAKMTRAAVKMYAIQEGFTLKKVKNDKCRYTVVCKNDACDWRLHASCLTDGVTFMIKSVRGGHSMCPRVAENKEATSRWVSSVLKSLIQSNPKGKGKFFKNELQERYAVKVGSQTVYRAKRIVLENLKSDHAKAYAKIRKYGNVIRVMNPGSDVYVALNPDVVSVNPTFFRFYLSFKACKIGFKNGCRPLIGVDGCHLTGQFGGVLLSATALDGDSGIVPIALCICESETTESWTWFLRLLRESLEWEEGRPICFISDRQKGGLAAISKEWPEASNRYCFRHLIANFIATFKNHNINGKLWHAARVANRGCFDEAMAAIRSENAKAADWMMSEPVERWARHGFDPRIKSDHITNNMSECFNSWIKDERDKPVLQLLEHFRRRIMVRFCEKWEEVEKFKDSITPYAKEMLDTNEKEARKLQVIHGRGEWYETVDKYGKKFIVSVADVMCDCGMWQMSGLPCMHAIAVFMYRREFAQDYVHWYYSKEAMKLTYNGTINPIPDESRWPDYQHEIIEPPVKRTKVGRPKKNRKRATHEPRAPGATFSKRCTICHQIGHNNRTCPSKGQQQSTSKATKKASTKVTKKAFKTVTKASVGTSYRAQTNDCSTSTVPPTHVIADVCSQMGSHPIP</sequence>
<feature type="region of interest" description="Disordered" evidence="5">
    <location>
        <begin position="818"/>
        <end position="839"/>
    </location>
</feature>
<dbReference type="InterPro" id="IPR004332">
    <property type="entry name" value="Transposase_MuDR"/>
</dbReference>
<keyword evidence="8" id="KW-1185">Reference proteome</keyword>
<dbReference type="InterPro" id="IPR006564">
    <property type="entry name" value="Znf_PMZ"/>
</dbReference>
<feature type="domain" description="SWIM-type" evidence="6">
    <location>
        <begin position="700"/>
        <end position="732"/>
    </location>
</feature>
<dbReference type="OrthoDB" id="1722443at2759"/>
<dbReference type="GO" id="GO:0008270">
    <property type="term" value="F:zinc ion binding"/>
    <property type="evidence" value="ECO:0007669"/>
    <property type="project" value="UniProtKB-KW"/>
</dbReference>
<dbReference type="Pfam" id="PF10551">
    <property type="entry name" value="MULE"/>
    <property type="match status" value="1"/>
</dbReference>
<evidence type="ECO:0000259" key="6">
    <source>
        <dbReference type="PROSITE" id="PS50966"/>
    </source>
</evidence>
<dbReference type="InterPro" id="IPR007527">
    <property type="entry name" value="Znf_SWIM"/>
</dbReference>
<feature type="region of interest" description="Disordered" evidence="5">
    <location>
        <begin position="139"/>
        <end position="183"/>
    </location>
</feature>
<evidence type="ECO:0000256" key="2">
    <source>
        <dbReference type="ARBA" id="ARBA00022771"/>
    </source>
</evidence>
<keyword evidence="2 4" id="KW-0863">Zinc-finger</keyword>
<dbReference type="Proteomes" id="UP000323000">
    <property type="component" value="Chromosome 5"/>
</dbReference>
<evidence type="ECO:0000256" key="4">
    <source>
        <dbReference type="PROSITE-ProRule" id="PRU00325"/>
    </source>
</evidence>
<evidence type="ECO:0000313" key="7">
    <source>
        <dbReference type="EMBL" id="TXG61106.1"/>
    </source>
</evidence>
<organism evidence="7 8">
    <name type="scientific">Acer yangbiense</name>
    <dbReference type="NCBI Taxonomy" id="1000413"/>
    <lineage>
        <taxon>Eukaryota</taxon>
        <taxon>Viridiplantae</taxon>
        <taxon>Streptophyta</taxon>
        <taxon>Embryophyta</taxon>
        <taxon>Tracheophyta</taxon>
        <taxon>Spermatophyta</taxon>
        <taxon>Magnoliopsida</taxon>
        <taxon>eudicotyledons</taxon>
        <taxon>Gunneridae</taxon>
        <taxon>Pentapetalae</taxon>
        <taxon>rosids</taxon>
        <taxon>malvids</taxon>
        <taxon>Sapindales</taxon>
        <taxon>Sapindaceae</taxon>
        <taxon>Hippocastanoideae</taxon>
        <taxon>Acereae</taxon>
        <taxon>Acer</taxon>
    </lineage>
</organism>
<dbReference type="AlphaFoldDB" id="A0A5C7HXN4"/>
<keyword evidence="3" id="KW-0862">Zinc</keyword>
<dbReference type="InterPro" id="IPR018289">
    <property type="entry name" value="MULE_transposase_dom"/>
</dbReference>
<gene>
    <name evidence="7" type="ORF">EZV62_012469</name>
</gene>
<dbReference type="PANTHER" id="PTHR31973">
    <property type="entry name" value="POLYPROTEIN, PUTATIVE-RELATED"/>
    <property type="match status" value="1"/>
</dbReference>
<comment type="caution">
    <text evidence="7">The sequence shown here is derived from an EMBL/GenBank/DDBJ whole genome shotgun (WGS) entry which is preliminary data.</text>
</comment>
<feature type="compositionally biased region" description="Basic residues" evidence="5">
    <location>
        <begin position="781"/>
        <end position="792"/>
    </location>
</feature>
<dbReference type="PROSITE" id="PS50966">
    <property type="entry name" value="ZF_SWIM"/>
    <property type="match status" value="1"/>
</dbReference>
<evidence type="ECO:0000256" key="5">
    <source>
        <dbReference type="SAM" id="MobiDB-lite"/>
    </source>
</evidence>
<evidence type="ECO:0000256" key="1">
    <source>
        <dbReference type="ARBA" id="ARBA00022723"/>
    </source>
</evidence>
<dbReference type="Pfam" id="PF04434">
    <property type="entry name" value="SWIM"/>
    <property type="match status" value="1"/>
</dbReference>
<reference evidence="8" key="1">
    <citation type="journal article" date="2019" name="Gigascience">
        <title>De novo genome assembly of the endangered Acer yangbiense, a plant species with extremely small populations endemic to Yunnan Province, China.</title>
        <authorList>
            <person name="Yang J."/>
            <person name="Wariss H.M."/>
            <person name="Tao L."/>
            <person name="Zhang R."/>
            <person name="Yun Q."/>
            <person name="Hollingsworth P."/>
            <person name="Dao Z."/>
            <person name="Luo G."/>
            <person name="Guo H."/>
            <person name="Ma Y."/>
            <person name="Sun W."/>
        </authorList>
    </citation>
    <scope>NUCLEOTIDE SEQUENCE [LARGE SCALE GENOMIC DNA]</scope>
    <source>
        <strain evidence="8">cv. Malutang</strain>
    </source>
</reference>
<proteinExistence type="predicted"/>
<evidence type="ECO:0000313" key="8">
    <source>
        <dbReference type="Proteomes" id="UP000323000"/>
    </source>
</evidence>
<feature type="region of interest" description="Disordered" evidence="5">
    <location>
        <begin position="781"/>
        <end position="800"/>
    </location>
</feature>